<dbReference type="InterPro" id="IPR007318">
    <property type="entry name" value="Phopholipid_MeTrfase"/>
</dbReference>
<dbReference type="Gene3D" id="1.20.120.1630">
    <property type="match status" value="1"/>
</dbReference>
<dbReference type="AlphaFoldDB" id="A0A1G5HZI4"/>
<keyword evidence="2 5" id="KW-0812">Transmembrane</keyword>
<sequence>MQLRIWPPAWLTLMAALAFVTDRLLPGLRLPESPFYLTGPILWVPALWIFWHAVRKFRQAHTPTHPFTRPRAFVVRGPYRQTRNPMYVVALMVMTGWCAVLGNPATLPFVWVLKKVLYRFVICGEEKLLEELFGEIYRDYCQKVPRWI</sequence>
<dbReference type="RefSeq" id="WP_092213120.1">
    <property type="nucleotide sequence ID" value="NZ_FMUX01000016.1"/>
</dbReference>
<dbReference type="GO" id="GO:0008168">
    <property type="term" value="F:methyltransferase activity"/>
    <property type="evidence" value="ECO:0007669"/>
    <property type="project" value="UniProtKB-KW"/>
</dbReference>
<proteinExistence type="predicted"/>
<dbReference type="Proteomes" id="UP000198870">
    <property type="component" value="Unassembled WGS sequence"/>
</dbReference>
<keyword evidence="6" id="KW-0489">Methyltransferase</keyword>
<keyword evidence="4 5" id="KW-0472">Membrane</keyword>
<evidence type="ECO:0000256" key="2">
    <source>
        <dbReference type="ARBA" id="ARBA00022692"/>
    </source>
</evidence>
<dbReference type="Pfam" id="PF04191">
    <property type="entry name" value="PEMT"/>
    <property type="match status" value="1"/>
</dbReference>
<evidence type="ECO:0000256" key="4">
    <source>
        <dbReference type="ARBA" id="ARBA00023136"/>
    </source>
</evidence>
<evidence type="ECO:0000313" key="7">
    <source>
        <dbReference type="Proteomes" id="UP000198870"/>
    </source>
</evidence>
<keyword evidence="6" id="KW-0808">Transferase</keyword>
<dbReference type="STRING" id="419481.SAMN05216233_116114"/>
<evidence type="ECO:0000256" key="3">
    <source>
        <dbReference type="ARBA" id="ARBA00022989"/>
    </source>
</evidence>
<keyword evidence="7" id="KW-1185">Reference proteome</keyword>
<accession>A0A1G5HZI4</accession>
<organism evidence="6 7">
    <name type="scientific">Desulfoluna spongiiphila</name>
    <dbReference type="NCBI Taxonomy" id="419481"/>
    <lineage>
        <taxon>Bacteria</taxon>
        <taxon>Pseudomonadati</taxon>
        <taxon>Thermodesulfobacteriota</taxon>
        <taxon>Desulfobacteria</taxon>
        <taxon>Desulfobacterales</taxon>
        <taxon>Desulfolunaceae</taxon>
        <taxon>Desulfoluna</taxon>
    </lineage>
</organism>
<name>A0A1G5HZI4_9BACT</name>
<evidence type="ECO:0000256" key="5">
    <source>
        <dbReference type="SAM" id="Phobius"/>
    </source>
</evidence>
<dbReference type="OrthoDB" id="9811969at2"/>
<feature type="transmembrane region" description="Helical" evidence="5">
    <location>
        <begin position="86"/>
        <end position="111"/>
    </location>
</feature>
<dbReference type="EMBL" id="FMUX01000016">
    <property type="protein sequence ID" value="SCY69111.1"/>
    <property type="molecule type" value="Genomic_DNA"/>
</dbReference>
<keyword evidence="3 5" id="KW-1133">Transmembrane helix</keyword>
<evidence type="ECO:0000313" key="6">
    <source>
        <dbReference type="EMBL" id="SCY69111.1"/>
    </source>
</evidence>
<comment type="subcellular location">
    <subcellularLocation>
        <location evidence="1">Endomembrane system</location>
        <topology evidence="1">Multi-pass membrane protein</topology>
    </subcellularLocation>
</comment>
<gene>
    <name evidence="6" type="ORF">SAMN05216233_116114</name>
</gene>
<protein>
    <submittedName>
        <fullName evidence="6">Protein-S-isoprenylcysteine O-methyltransferase Ste14</fullName>
    </submittedName>
</protein>
<reference evidence="6 7" key="1">
    <citation type="submission" date="2016-10" db="EMBL/GenBank/DDBJ databases">
        <authorList>
            <person name="de Groot N.N."/>
        </authorList>
    </citation>
    <scope>NUCLEOTIDE SEQUENCE [LARGE SCALE GENOMIC DNA]</scope>
    <source>
        <strain evidence="6 7">AA1</strain>
    </source>
</reference>
<feature type="transmembrane region" description="Helical" evidence="5">
    <location>
        <begin position="34"/>
        <end position="54"/>
    </location>
</feature>
<dbReference type="GO" id="GO:0032259">
    <property type="term" value="P:methylation"/>
    <property type="evidence" value="ECO:0007669"/>
    <property type="project" value="UniProtKB-KW"/>
</dbReference>
<dbReference type="GO" id="GO:0012505">
    <property type="term" value="C:endomembrane system"/>
    <property type="evidence" value="ECO:0007669"/>
    <property type="project" value="UniProtKB-SubCell"/>
</dbReference>
<evidence type="ECO:0000256" key="1">
    <source>
        <dbReference type="ARBA" id="ARBA00004127"/>
    </source>
</evidence>